<dbReference type="Proteomes" id="UP001060085">
    <property type="component" value="Linkage Group LG05"/>
</dbReference>
<gene>
    <name evidence="1" type="ORF">M9H77_20124</name>
</gene>
<evidence type="ECO:0000313" key="1">
    <source>
        <dbReference type="EMBL" id="KAI5660801.1"/>
    </source>
</evidence>
<proteinExistence type="predicted"/>
<comment type="caution">
    <text evidence="1">The sequence shown here is derived from an EMBL/GenBank/DDBJ whole genome shotgun (WGS) entry which is preliminary data.</text>
</comment>
<evidence type="ECO:0000313" key="2">
    <source>
        <dbReference type="Proteomes" id="UP001060085"/>
    </source>
</evidence>
<dbReference type="EMBL" id="CM044705">
    <property type="protein sequence ID" value="KAI5660801.1"/>
    <property type="molecule type" value="Genomic_DNA"/>
</dbReference>
<sequence>MAYNKSFFSIFLAFSLMFNILSDNYAFAGRDISGKKKLNPHSFIHDGTVLVPGLGRYYLFPRPGDHFNPFTYNPVTGTSGGGTGVSIPGIGGGSGSTGGAGSYVPGGDDTLLPNPGVEVPNPSGGGASPSTP</sequence>
<keyword evidence="2" id="KW-1185">Reference proteome</keyword>
<name>A0ACC0AJL8_CATRO</name>
<reference evidence="2" key="1">
    <citation type="journal article" date="2023" name="Nat. Plants">
        <title>Single-cell RNA sequencing provides a high-resolution roadmap for understanding the multicellular compartmentation of specialized metabolism.</title>
        <authorList>
            <person name="Sun S."/>
            <person name="Shen X."/>
            <person name="Li Y."/>
            <person name="Li Y."/>
            <person name="Wang S."/>
            <person name="Li R."/>
            <person name="Zhang H."/>
            <person name="Shen G."/>
            <person name="Guo B."/>
            <person name="Wei J."/>
            <person name="Xu J."/>
            <person name="St-Pierre B."/>
            <person name="Chen S."/>
            <person name="Sun C."/>
        </authorList>
    </citation>
    <scope>NUCLEOTIDE SEQUENCE [LARGE SCALE GENOMIC DNA]</scope>
</reference>
<protein>
    <submittedName>
        <fullName evidence="1">Uncharacterized protein</fullName>
    </submittedName>
</protein>
<organism evidence="1 2">
    <name type="scientific">Catharanthus roseus</name>
    <name type="common">Madagascar periwinkle</name>
    <name type="synonym">Vinca rosea</name>
    <dbReference type="NCBI Taxonomy" id="4058"/>
    <lineage>
        <taxon>Eukaryota</taxon>
        <taxon>Viridiplantae</taxon>
        <taxon>Streptophyta</taxon>
        <taxon>Embryophyta</taxon>
        <taxon>Tracheophyta</taxon>
        <taxon>Spermatophyta</taxon>
        <taxon>Magnoliopsida</taxon>
        <taxon>eudicotyledons</taxon>
        <taxon>Gunneridae</taxon>
        <taxon>Pentapetalae</taxon>
        <taxon>asterids</taxon>
        <taxon>lamiids</taxon>
        <taxon>Gentianales</taxon>
        <taxon>Apocynaceae</taxon>
        <taxon>Rauvolfioideae</taxon>
        <taxon>Vinceae</taxon>
        <taxon>Catharanthinae</taxon>
        <taxon>Catharanthus</taxon>
    </lineage>
</organism>
<accession>A0ACC0AJL8</accession>